<dbReference type="RefSeq" id="WP_186995871.1">
    <property type="nucleotide sequence ID" value="NZ_JACOQK010000001.1"/>
</dbReference>
<evidence type="ECO:0000313" key="4">
    <source>
        <dbReference type="Proteomes" id="UP000649151"/>
    </source>
</evidence>
<evidence type="ECO:0000259" key="2">
    <source>
        <dbReference type="Pfam" id="PF20434"/>
    </source>
</evidence>
<dbReference type="Gene3D" id="3.40.50.1820">
    <property type="entry name" value="alpha/beta hydrolase"/>
    <property type="match status" value="1"/>
</dbReference>
<sequence length="273" mass="30934">MIYQEYFINTNCPVIGLEQPVLQAYLLNPPIAQGKLRPAVIICPGGGYSRRSVREGEPVAMRFLSQGINAFVLQYSIVPNRFPTALTQLAESIRFIRSHAEEWSIDTNQIFLNGFSAGGHLAACLGTMWNQEWLQKIMGSSPSEYQPNGMILCYPVITTGPFTHQESCEHLMGSQPDETLLQHLSLENQVSSNTPPTFLWHTQQDTSVPVENSLLFSIALRQHKIPFELHIYERGIHGLALADEVTMRTPEQWEPNCQDWIDKAISWLKRQII</sequence>
<dbReference type="Proteomes" id="UP000649151">
    <property type="component" value="Unassembled WGS sequence"/>
</dbReference>
<keyword evidence="1 3" id="KW-0378">Hydrolase</keyword>
<accession>A0ABR7IN68</accession>
<dbReference type="SUPFAM" id="SSF53474">
    <property type="entry name" value="alpha/beta-Hydrolases"/>
    <property type="match status" value="1"/>
</dbReference>
<protein>
    <submittedName>
        <fullName evidence="3">Alpha/beta hydrolase</fullName>
    </submittedName>
</protein>
<name>A0ABR7IN68_9CLOT</name>
<proteinExistence type="predicted"/>
<comment type="caution">
    <text evidence="3">The sequence shown here is derived from an EMBL/GenBank/DDBJ whole genome shotgun (WGS) entry which is preliminary data.</text>
</comment>
<evidence type="ECO:0000256" key="1">
    <source>
        <dbReference type="ARBA" id="ARBA00022801"/>
    </source>
</evidence>
<reference evidence="3 4" key="1">
    <citation type="submission" date="2020-08" db="EMBL/GenBank/DDBJ databases">
        <title>Genome public.</title>
        <authorList>
            <person name="Liu C."/>
            <person name="Sun Q."/>
        </authorList>
    </citation>
    <scope>NUCLEOTIDE SEQUENCE [LARGE SCALE GENOMIC DNA]</scope>
    <source>
        <strain evidence="3 4">NSJ-27</strain>
    </source>
</reference>
<dbReference type="Pfam" id="PF20434">
    <property type="entry name" value="BD-FAE"/>
    <property type="match status" value="1"/>
</dbReference>
<keyword evidence="4" id="KW-1185">Reference proteome</keyword>
<dbReference type="InterPro" id="IPR029058">
    <property type="entry name" value="AB_hydrolase_fold"/>
</dbReference>
<dbReference type="InterPro" id="IPR049492">
    <property type="entry name" value="BD-FAE-like_dom"/>
</dbReference>
<dbReference type="PANTHER" id="PTHR48081">
    <property type="entry name" value="AB HYDROLASE SUPERFAMILY PROTEIN C4A8.06C"/>
    <property type="match status" value="1"/>
</dbReference>
<dbReference type="GO" id="GO:0016787">
    <property type="term" value="F:hydrolase activity"/>
    <property type="evidence" value="ECO:0007669"/>
    <property type="project" value="UniProtKB-KW"/>
</dbReference>
<organism evidence="3 4">
    <name type="scientific">Clostridium facile</name>
    <dbReference type="NCBI Taxonomy" id="2763035"/>
    <lineage>
        <taxon>Bacteria</taxon>
        <taxon>Bacillati</taxon>
        <taxon>Bacillota</taxon>
        <taxon>Clostridia</taxon>
        <taxon>Eubacteriales</taxon>
        <taxon>Clostridiaceae</taxon>
        <taxon>Clostridium</taxon>
    </lineage>
</organism>
<dbReference type="PANTHER" id="PTHR48081:SF6">
    <property type="entry name" value="PEPTIDASE S9 PROLYL OLIGOPEPTIDASE CATALYTIC DOMAIN-CONTAINING PROTEIN"/>
    <property type="match status" value="1"/>
</dbReference>
<feature type="domain" description="BD-FAE-like" evidence="2">
    <location>
        <begin position="30"/>
        <end position="218"/>
    </location>
</feature>
<dbReference type="EMBL" id="JACOQK010000001">
    <property type="protein sequence ID" value="MBC5786585.1"/>
    <property type="molecule type" value="Genomic_DNA"/>
</dbReference>
<dbReference type="InterPro" id="IPR050300">
    <property type="entry name" value="GDXG_lipolytic_enzyme"/>
</dbReference>
<evidence type="ECO:0000313" key="3">
    <source>
        <dbReference type="EMBL" id="MBC5786585.1"/>
    </source>
</evidence>
<gene>
    <name evidence="3" type="ORF">H8Z77_00900</name>
</gene>